<name>A0A9E7E0Y9_9CAUD</name>
<protein>
    <submittedName>
        <fullName evidence="1">Rz1</fullName>
    </submittedName>
</protein>
<gene>
    <name evidence="1" type="ORF">Langgrundblatt2_BL20028</name>
</gene>
<evidence type="ECO:0000313" key="2">
    <source>
        <dbReference type="Proteomes" id="UP001056424"/>
    </source>
</evidence>
<dbReference type="Proteomes" id="UP001056424">
    <property type="component" value="Segment"/>
</dbReference>
<accession>A0A9E7E0Y9</accession>
<sequence length="64" mass="6904">MLLTSCVTNGRGIDKTPDPVVIDTACKWVGFIYISKQDVLTDGTARQILAHNEALAKNCGKPSK</sequence>
<proteinExistence type="predicted"/>
<reference evidence="1" key="1">
    <citation type="journal article" date="2022" name="Viruses">
        <title>Isolation of novel Xanthomonas phages for the plant pathogens X. translucens and X. campestris.</title>
        <authorList>
            <person name="Erdrich S.H."/>
            <person name="Sharma V."/>
            <person name="Schurr U."/>
            <person name="Arsova B."/>
            <person name="Frunzke J."/>
        </authorList>
    </citation>
    <scope>NUCLEOTIDE SEQUENCE</scope>
</reference>
<organism evidence="1 2">
    <name type="scientific">Xanthomonas phage Langgrundblatt2</name>
    <dbReference type="NCBI Taxonomy" id="2939129"/>
    <lineage>
        <taxon>Viruses</taxon>
        <taxon>Duplodnaviria</taxon>
        <taxon>Heunggongvirae</taxon>
        <taxon>Uroviricota</taxon>
        <taxon>Caudoviricetes</taxon>
        <taxon>Stanbaylleyvirinae</taxon>
        <taxon>Shirevirus</taxon>
        <taxon>Shirevirus langgrundblatt2</taxon>
    </lineage>
</organism>
<evidence type="ECO:0000313" key="1">
    <source>
        <dbReference type="EMBL" id="URA06859.1"/>
    </source>
</evidence>
<keyword evidence="2" id="KW-1185">Reference proteome</keyword>
<dbReference type="EMBL" id="ON189043">
    <property type="protein sequence ID" value="URA06859.1"/>
    <property type="molecule type" value="Genomic_DNA"/>
</dbReference>